<feature type="region of interest" description="Disordered" evidence="5">
    <location>
        <begin position="399"/>
        <end position="445"/>
    </location>
</feature>
<dbReference type="EMBL" id="CAKMRJ010005634">
    <property type="protein sequence ID" value="CAH1447871.1"/>
    <property type="molecule type" value="Genomic_DNA"/>
</dbReference>
<keyword evidence="1" id="KW-0479">Metal-binding</keyword>
<dbReference type="InterPro" id="IPR004181">
    <property type="entry name" value="Znf_MIZ"/>
</dbReference>
<dbReference type="GO" id="GO:0000785">
    <property type="term" value="C:chromatin"/>
    <property type="evidence" value="ECO:0007669"/>
    <property type="project" value="TreeGrafter"/>
</dbReference>
<keyword evidence="3" id="KW-0862">Zinc</keyword>
<feature type="domain" description="SP-RING-type" evidence="6">
    <location>
        <begin position="299"/>
        <end position="380"/>
    </location>
</feature>
<proteinExistence type="predicted"/>
<feature type="compositionally biased region" description="Polar residues" evidence="5">
    <location>
        <begin position="399"/>
        <end position="424"/>
    </location>
</feature>
<evidence type="ECO:0000256" key="2">
    <source>
        <dbReference type="ARBA" id="ARBA00022771"/>
    </source>
</evidence>
<gene>
    <name evidence="7" type="ORF">LVIROSA_LOCUS33448</name>
</gene>
<dbReference type="GO" id="GO:0008270">
    <property type="term" value="F:zinc ion binding"/>
    <property type="evidence" value="ECO:0007669"/>
    <property type="project" value="UniProtKB-KW"/>
</dbReference>
<organism evidence="7 8">
    <name type="scientific">Lactuca virosa</name>
    <dbReference type="NCBI Taxonomy" id="75947"/>
    <lineage>
        <taxon>Eukaryota</taxon>
        <taxon>Viridiplantae</taxon>
        <taxon>Streptophyta</taxon>
        <taxon>Embryophyta</taxon>
        <taxon>Tracheophyta</taxon>
        <taxon>Spermatophyta</taxon>
        <taxon>Magnoliopsida</taxon>
        <taxon>eudicotyledons</taxon>
        <taxon>Gunneridae</taxon>
        <taxon>Pentapetalae</taxon>
        <taxon>asterids</taxon>
        <taxon>campanulids</taxon>
        <taxon>Asterales</taxon>
        <taxon>Asteraceae</taxon>
        <taxon>Cichorioideae</taxon>
        <taxon>Cichorieae</taxon>
        <taxon>Lactucinae</taxon>
        <taxon>Lactuca</taxon>
    </lineage>
</organism>
<dbReference type="InterPro" id="IPR013083">
    <property type="entry name" value="Znf_RING/FYVE/PHD"/>
</dbReference>
<dbReference type="PANTHER" id="PTHR10782">
    <property type="entry name" value="ZINC FINGER MIZ DOMAIN-CONTAINING PROTEIN"/>
    <property type="match status" value="1"/>
</dbReference>
<evidence type="ECO:0000256" key="4">
    <source>
        <dbReference type="PROSITE-ProRule" id="PRU00452"/>
    </source>
</evidence>
<protein>
    <recommendedName>
        <fullName evidence="6">SP-RING-type domain-containing protein</fullName>
    </recommendedName>
</protein>
<feature type="compositionally biased region" description="Polar residues" evidence="5">
    <location>
        <begin position="471"/>
        <end position="484"/>
    </location>
</feature>
<evidence type="ECO:0000313" key="8">
    <source>
        <dbReference type="Proteomes" id="UP001157418"/>
    </source>
</evidence>
<dbReference type="AlphaFoldDB" id="A0AAU9PCC6"/>
<feature type="compositionally biased region" description="Low complexity" evidence="5">
    <location>
        <begin position="431"/>
        <end position="442"/>
    </location>
</feature>
<reference evidence="7 8" key="1">
    <citation type="submission" date="2022-01" db="EMBL/GenBank/DDBJ databases">
        <authorList>
            <person name="Xiong W."/>
            <person name="Schranz E."/>
        </authorList>
    </citation>
    <scope>NUCLEOTIDE SEQUENCE [LARGE SCALE GENOMIC DNA]</scope>
</reference>
<dbReference type="CDD" id="cd16650">
    <property type="entry name" value="SP-RING_PIAS-like"/>
    <property type="match status" value="1"/>
</dbReference>
<keyword evidence="2 4" id="KW-0863">Zinc-finger</keyword>
<evidence type="ECO:0000259" key="6">
    <source>
        <dbReference type="PROSITE" id="PS51044"/>
    </source>
</evidence>
<dbReference type="Pfam" id="PF02891">
    <property type="entry name" value="zf-MIZ"/>
    <property type="match status" value="1"/>
</dbReference>
<dbReference type="PROSITE" id="PS51044">
    <property type="entry name" value="ZF_SP_RING"/>
    <property type="match status" value="1"/>
</dbReference>
<evidence type="ECO:0000256" key="1">
    <source>
        <dbReference type="ARBA" id="ARBA00022723"/>
    </source>
</evidence>
<comment type="caution">
    <text evidence="7">The sequence shown here is derived from an EMBL/GenBank/DDBJ whole genome shotgun (WGS) entry which is preliminary data.</text>
</comment>
<evidence type="ECO:0000256" key="3">
    <source>
        <dbReference type="ARBA" id="ARBA00022833"/>
    </source>
</evidence>
<sequence length="564" mass="62165">MSEFYAAATPSASVRRQMEYLKGNAAKIVENHINQASAYIRTEDSDNPLVYSKTCITLGSTIDSAIAMNAVPSSFHLPQLLLIVREVYRRKTELQQPSLMLLMLPIKAACKVGWFSDGDKADLLMIVEEVCKGFSDTEKMSIEPTYAHSCVSNIILRFYPTMKVENILTSFDVKAGYGTFVVDFHISQGTLPRNCRNLWLLVARMDNMDTAACIASPSNVDFLINGKGVPKRTKSTMGKGPQLPSNVTKMIKYGVNLLQVLGDFDGQYIIAVAFMNLNPSPDLPPLKDYVHTMSTVVDSDCNVIGTSSLISLDCPISKLRIRTPVKGHLCKHPQCFDYKYFMEVNSRWPTWNCPICNIPLCYLDVRIDQTFVKMLNEVAEDVSDVMVSADGSWSVATKTKSQTVESVTRNNNHVPNSSLPSQSLHKTDVGSSTTEQAQSTSSPRSVALAFGHLRRGGEQQDYTHLDPSQPDVGTTEQAQSTTMSTPPPVRSQPQQAPPPTGDVMLVGRMRGSLRGDQLAAARDRLLAPPRQPLLWSRPTSTLPIALLMQSTTTNSSHNTLNLPN</sequence>
<evidence type="ECO:0000313" key="7">
    <source>
        <dbReference type="EMBL" id="CAH1447871.1"/>
    </source>
</evidence>
<accession>A0AAU9PCC6</accession>
<dbReference type="Gene3D" id="3.30.40.10">
    <property type="entry name" value="Zinc/RING finger domain, C3HC4 (zinc finger)"/>
    <property type="match status" value="1"/>
</dbReference>
<dbReference type="GO" id="GO:0016925">
    <property type="term" value="P:protein sumoylation"/>
    <property type="evidence" value="ECO:0007669"/>
    <property type="project" value="UniProtKB-ARBA"/>
</dbReference>
<evidence type="ECO:0000256" key="5">
    <source>
        <dbReference type="SAM" id="MobiDB-lite"/>
    </source>
</evidence>
<dbReference type="Proteomes" id="UP001157418">
    <property type="component" value="Unassembled WGS sequence"/>
</dbReference>
<dbReference type="PANTHER" id="PTHR10782:SF82">
    <property type="entry name" value="ZINC FINGER, MIZ-TYPE, ZINC FINGER, RING_FYVE_PHD-TYPE, E3 SUMO PROTEIN LIGASE-RELATED"/>
    <property type="match status" value="1"/>
</dbReference>
<dbReference type="GO" id="GO:0061665">
    <property type="term" value="F:SUMO ligase activity"/>
    <property type="evidence" value="ECO:0007669"/>
    <property type="project" value="TreeGrafter"/>
</dbReference>
<keyword evidence="8" id="KW-1185">Reference proteome</keyword>
<feature type="compositionally biased region" description="Pro residues" evidence="5">
    <location>
        <begin position="485"/>
        <end position="500"/>
    </location>
</feature>
<feature type="region of interest" description="Disordered" evidence="5">
    <location>
        <begin position="458"/>
        <end position="504"/>
    </location>
</feature>
<name>A0AAU9PCC6_9ASTR</name>